<dbReference type="Pfam" id="PF12464">
    <property type="entry name" value="Mac"/>
    <property type="match status" value="1"/>
</dbReference>
<evidence type="ECO:0000256" key="2">
    <source>
        <dbReference type="ARBA" id="ARBA00022679"/>
    </source>
</evidence>
<name>A0A0M6WF32_9FIRM</name>
<organism evidence="4 5">
    <name type="scientific">Roseburia faecis</name>
    <dbReference type="NCBI Taxonomy" id="301302"/>
    <lineage>
        <taxon>Bacteria</taxon>
        <taxon>Bacillati</taxon>
        <taxon>Bacillota</taxon>
        <taxon>Clostridia</taxon>
        <taxon>Lachnospirales</taxon>
        <taxon>Lachnospiraceae</taxon>
        <taxon>Roseburia</taxon>
    </lineage>
</organism>
<evidence type="ECO:0000256" key="1">
    <source>
        <dbReference type="ARBA" id="ARBA00007274"/>
    </source>
</evidence>
<keyword evidence="5" id="KW-1185">Reference proteome</keyword>
<gene>
    <name evidence="4" type="ORF">M72_22231</name>
</gene>
<evidence type="ECO:0000313" key="5">
    <source>
        <dbReference type="Proteomes" id="UP000049979"/>
    </source>
</evidence>
<reference evidence="5" key="1">
    <citation type="submission" date="2015-05" db="EMBL/GenBank/DDBJ databases">
        <authorList>
            <consortium name="Pathogen Informatics"/>
        </authorList>
    </citation>
    <scope>NUCLEOTIDE SEQUENCE [LARGE SCALE GENOMIC DNA]</scope>
    <source>
        <strain evidence="5">M72</strain>
    </source>
</reference>
<dbReference type="RefSeq" id="WP_055067252.1">
    <property type="nucleotide sequence ID" value="NZ_CP173697.1"/>
</dbReference>
<dbReference type="STRING" id="301302.ERS852420_02438"/>
<dbReference type="AlphaFoldDB" id="A0A0M6WF32"/>
<proteinExistence type="inferred from homology"/>
<dbReference type="SMART" id="SM01266">
    <property type="entry name" value="Mac"/>
    <property type="match status" value="1"/>
</dbReference>
<evidence type="ECO:0000313" key="4">
    <source>
        <dbReference type="EMBL" id="CRL34824.1"/>
    </source>
</evidence>
<feature type="domain" description="Maltose/galactoside acetyltransferase" evidence="3">
    <location>
        <begin position="4"/>
        <end position="58"/>
    </location>
</feature>
<evidence type="ECO:0000259" key="3">
    <source>
        <dbReference type="SMART" id="SM01266"/>
    </source>
</evidence>
<sequence>MNNWERMKAGRLYNADSKDLEKYHSFGMETCDKFNRTPLWMKKRKQRLLEKMIPSVPLR</sequence>
<dbReference type="GO" id="GO:0016407">
    <property type="term" value="F:acetyltransferase activity"/>
    <property type="evidence" value="ECO:0007669"/>
    <property type="project" value="InterPro"/>
</dbReference>
<dbReference type="InterPro" id="IPR024688">
    <property type="entry name" value="Mac_dom"/>
</dbReference>
<accession>A0A0M6WF32</accession>
<dbReference type="EMBL" id="CVRR01000007">
    <property type="protein sequence ID" value="CRL34824.1"/>
    <property type="molecule type" value="Genomic_DNA"/>
</dbReference>
<protein>
    <recommendedName>
        <fullName evidence="3">Maltose/galactoside acetyltransferase domain-containing protein</fullName>
    </recommendedName>
</protein>
<dbReference type="Proteomes" id="UP000049979">
    <property type="component" value="Unassembled WGS sequence"/>
</dbReference>
<keyword evidence="2" id="KW-0808">Transferase</keyword>
<comment type="similarity">
    <text evidence="1">Belongs to the transferase hexapeptide repeat family.</text>
</comment>